<evidence type="ECO:0000256" key="1">
    <source>
        <dbReference type="ARBA" id="ARBA00001947"/>
    </source>
</evidence>
<comment type="caution">
    <text evidence="13">The sequence shown here is derived from an EMBL/GenBank/DDBJ whole genome shotgun (WGS) entry which is preliminary data.</text>
</comment>
<keyword evidence="4" id="KW-0645">Protease</keyword>
<dbReference type="CDD" id="cd06163">
    <property type="entry name" value="S2P-M50_PDZ_RseP-like"/>
    <property type="match status" value="1"/>
</dbReference>
<accession>A0A2H0X7J6</accession>
<dbReference type="Pfam" id="PF02163">
    <property type="entry name" value="Peptidase_M50"/>
    <property type="match status" value="1"/>
</dbReference>
<dbReference type="Proteomes" id="UP000231414">
    <property type="component" value="Unassembled WGS sequence"/>
</dbReference>
<dbReference type="AlphaFoldDB" id="A0A2H0X7J6"/>
<evidence type="ECO:0000256" key="2">
    <source>
        <dbReference type="ARBA" id="ARBA00004141"/>
    </source>
</evidence>
<dbReference type="PANTHER" id="PTHR42837">
    <property type="entry name" value="REGULATOR OF SIGMA-E PROTEASE RSEP"/>
    <property type="match status" value="1"/>
</dbReference>
<dbReference type="PANTHER" id="PTHR42837:SF2">
    <property type="entry name" value="MEMBRANE METALLOPROTEASE ARASP2, CHLOROPLASTIC-RELATED"/>
    <property type="match status" value="1"/>
</dbReference>
<protein>
    <recommendedName>
        <fullName evidence="12">PDZ domain-containing protein</fullName>
    </recommendedName>
</protein>
<organism evidence="13 14">
    <name type="scientific">candidate division WWE3 bacterium CG08_land_8_20_14_0_20_43_13</name>
    <dbReference type="NCBI Taxonomy" id="1975087"/>
    <lineage>
        <taxon>Bacteria</taxon>
        <taxon>Katanobacteria</taxon>
    </lineage>
</organism>
<evidence type="ECO:0000256" key="11">
    <source>
        <dbReference type="SAM" id="Phobius"/>
    </source>
</evidence>
<dbReference type="Pfam" id="PF17820">
    <property type="entry name" value="PDZ_6"/>
    <property type="match status" value="1"/>
</dbReference>
<sequence length="341" mass="37879">MLLSILIFLAVLSLVVFFHELGHFIAAKRLGVAVEEFGFGYPPRLFGKKIGSTVYSVNLIPLGGFVRLKGENAEIAGLGDSDSFSIKSPYKRVVILISGVLGNIILTWLIFSLLLIVGLPVLEDRVHLEKTFPNSVAQQAGLLPGDIIVSLDQNKVFWADELINYIQVHQGQPVVVTVLRNGQLMDFVATPNPLLGVEISNSIIRHVSWWQAPFEGARETINLCSAMLAGLFKIVTGLFRHEAVGESLSGPVGIFKLTEFYGSLGWRYLMQFVGLLSANLALVNLLPIPALDGGRLVFVFYEIAAKRRPSVRFERFVHTFGFILLLIFLVFISFQDIKRFF</sequence>
<keyword evidence="10 11" id="KW-0472">Membrane</keyword>
<evidence type="ECO:0000256" key="4">
    <source>
        <dbReference type="ARBA" id="ARBA00022670"/>
    </source>
</evidence>
<feature type="transmembrane region" description="Helical" evidence="11">
    <location>
        <begin position="93"/>
        <end position="122"/>
    </location>
</feature>
<evidence type="ECO:0000256" key="10">
    <source>
        <dbReference type="ARBA" id="ARBA00023136"/>
    </source>
</evidence>
<feature type="domain" description="PDZ" evidence="12">
    <location>
        <begin position="107"/>
        <end position="182"/>
    </location>
</feature>
<dbReference type="InterPro" id="IPR004387">
    <property type="entry name" value="Pept_M50_Zn"/>
</dbReference>
<evidence type="ECO:0000256" key="7">
    <source>
        <dbReference type="ARBA" id="ARBA00022833"/>
    </source>
</evidence>
<dbReference type="InterPro" id="IPR008915">
    <property type="entry name" value="Peptidase_M50"/>
</dbReference>
<comment type="subcellular location">
    <subcellularLocation>
        <location evidence="2">Membrane</location>
        <topology evidence="2">Multi-pass membrane protein</topology>
    </subcellularLocation>
</comment>
<dbReference type="GO" id="GO:0016020">
    <property type="term" value="C:membrane"/>
    <property type="evidence" value="ECO:0007669"/>
    <property type="project" value="UniProtKB-SubCell"/>
</dbReference>
<keyword evidence="8 11" id="KW-1133">Transmembrane helix</keyword>
<dbReference type="GO" id="GO:0004222">
    <property type="term" value="F:metalloendopeptidase activity"/>
    <property type="evidence" value="ECO:0007669"/>
    <property type="project" value="InterPro"/>
</dbReference>
<dbReference type="SUPFAM" id="SSF50156">
    <property type="entry name" value="PDZ domain-like"/>
    <property type="match status" value="1"/>
</dbReference>
<dbReference type="InterPro" id="IPR041489">
    <property type="entry name" value="PDZ_6"/>
</dbReference>
<feature type="transmembrane region" description="Helical" evidence="11">
    <location>
        <begin position="316"/>
        <end position="334"/>
    </location>
</feature>
<dbReference type="GO" id="GO:0006508">
    <property type="term" value="P:proteolysis"/>
    <property type="evidence" value="ECO:0007669"/>
    <property type="project" value="UniProtKB-KW"/>
</dbReference>
<gene>
    <name evidence="13" type="ORF">COT52_01800</name>
</gene>
<evidence type="ECO:0000256" key="5">
    <source>
        <dbReference type="ARBA" id="ARBA00022692"/>
    </source>
</evidence>
<keyword evidence="7" id="KW-0862">Zinc</keyword>
<name>A0A2H0X7J6_UNCKA</name>
<comment type="similarity">
    <text evidence="3">Belongs to the peptidase M50B family.</text>
</comment>
<keyword evidence="5 11" id="KW-0812">Transmembrane</keyword>
<dbReference type="CDD" id="cd23081">
    <property type="entry name" value="cpPDZ_EcRseP-like"/>
    <property type="match status" value="1"/>
</dbReference>
<reference evidence="14" key="1">
    <citation type="submission" date="2017-09" db="EMBL/GenBank/DDBJ databases">
        <title>Depth-based differentiation of microbial function through sediment-hosted aquifers and enrichment of novel symbionts in the deep terrestrial subsurface.</title>
        <authorList>
            <person name="Probst A.J."/>
            <person name="Ladd B."/>
            <person name="Jarett J.K."/>
            <person name="Geller-Mcgrath D.E."/>
            <person name="Sieber C.M.K."/>
            <person name="Emerson J.B."/>
            <person name="Anantharaman K."/>
            <person name="Thomas B.C."/>
            <person name="Malmstrom R."/>
            <person name="Stieglmeier M."/>
            <person name="Klingl A."/>
            <person name="Woyke T."/>
            <person name="Ryan C.M."/>
            <person name="Banfield J.F."/>
        </authorList>
    </citation>
    <scope>NUCLEOTIDE SEQUENCE [LARGE SCALE GENOMIC DNA]</scope>
</reference>
<dbReference type="SMART" id="SM00228">
    <property type="entry name" value="PDZ"/>
    <property type="match status" value="1"/>
</dbReference>
<keyword evidence="6" id="KW-0378">Hydrolase</keyword>
<evidence type="ECO:0000256" key="6">
    <source>
        <dbReference type="ARBA" id="ARBA00022801"/>
    </source>
</evidence>
<evidence type="ECO:0000313" key="14">
    <source>
        <dbReference type="Proteomes" id="UP000231414"/>
    </source>
</evidence>
<dbReference type="EMBL" id="PEYW01000027">
    <property type="protein sequence ID" value="PIS20821.1"/>
    <property type="molecule type" value="Genomic_DNA"/>
</dbReference>
<comment type="cofactor">
    <cofactor evidence="1">
        <name>Zn(2+)</name>
        <dbReference type="ChEBI" id="CHEBI:29105"/>
    </cofactor>
</comment>
<evidence type="ECO:0000256" key="8">
    <source>
        <dbReference type="ARBA" id="ARBA00022989"/>
    </source>
</evidence>
<dbReference type="Gene3D" id="2.30.42.10">
    <property type="match status" value="1"/>
</dbReference>
<keyword evidence="9" id="KW-0482">Metalloprotease</keyword>
<proteinExistence type="inferred from homology"/>
<dbReference type="InterPro" id="IPR036034">
    <property type="entry name" value="PDZ_sf"/>
</dbReference>
<evidence type="ECO:0000256" key="9">
    <source>
        <dbReference type="ARBA" id="ARBA00023049"/>
    </source>
</evidence>
<dbReference type="InterPro" id="IPR001478">
    <property type="entry name" value="PDZ"/>
</dbReference>
<evidence type="ECO:0000256" key="3">
    <source>
        <dbReference type="ARBA" id="ARBA00007931"/>
    </source>
</evidence>
<evidence type="ECO:0000313" key="13">
    <source>
        <dbReference type="EMBL" id="PIS20821.1"/>
    </source>
</evidence>
<evidence type="ECO:0000259" key="12">
    <source>
        <dbReference type="SMART" id="SM00228"/>
    </source>
</evidence>